<feature type="signal peptide" evidence="1">
    <location>
        <begin position="1"/>
        <end position="18"/>
    </location>
</feature>
<dbReference type="AlphaFoldDB" id="A0A9J6ZQ18"/>
<keyword evidence="1" id="KW-0732">Signal</keyword>
<evidence type="ECO:0000313" key="2">
    <source>
        <dbReference type="EMBL" id="URW79622.1"/>
    </source>
</evidence>
<name>A0A9J6ZQ18_9BACT</name>
<organism evidence="2 3">
    <name type="scientific">Xiashengella succiniciproducens</name>
    <dbReference type="NCBI Taxonomy" id="2949635"/>
    <lineage>
        <taxon>Bacteria</taxon>
        <taxon>Pseudomonadati</taxon>
        <taxon>Bacteroidota</taxon>
        <taxon>Bacteroidia</taxon>
        <taxon>Marinilabiliales</taxon>
        <taxon>Marinilabiliaceae</taxon>
        <taxon>Xiashengella</taxon>
    </lineage>
</organism>
<sequence>MRNNLLILFSLFSLTTHAVGKLNVQGKLATYSMIVSGETTPLWLYAGQEGRWGISGKAPFLGIASFKGDFHVGHNISVCGHLEADYNSKHFGGYLHGYSLGIDWKFLSLKAGRHVFSPVFEHGYKGSGSFLYGSNARPVDRITIGIPEYTKLPGVLRRIEIKGEVSHGFMDDEYRGAVKFHRDVMLHEKYAYVRWDGGKLKPYAGLNHSVLMGGYYSNGEKIPIDFWNSIFAKGSSKLGGGEMTNAAGAHMGLYDIGVYYSNENGEYRFYYQMPFADGSGMKPFVRNRDQIAGLTWTSSKKGLISALTIEWVNTVYQSGKGMPDAYFHYTDENGNVRPFLVVLYQLEDPAFREDVMRKLGVENPGSYTKEEVEKYLKENTNYGYRFGGRDWYMNNGLYPAGWTHYGMVMGSPFILSYSQIAHLEPELGARETYYQLVGDRFRAIHIGAAGDFSDEVSWDLMMSITRNYGSYVHQYTGRYTWVETPSYFFKGGKDQFYGSMGMEWSPSKLNGLSIHGMLGVDVGALSKSLGVSVGLIKQFR</sequence>
<reference evidence="2" key="2">
    <citation type="submission" date="2022-06" db="EMBL/GenBank/DDBJ databases">
        <title>Xiashengella guii gen. nov. sp. nov., a bacterium isolated form anaerobic digestion tank.</title>
        <authorList>
            <person name="Huang H."/>
        </authorList>
    </citation>
    <scope>NUCLEOTIDE SEQUENCE</scope>
    <source>
        <strain evidence="2">Ai-910</strain>
    </source>
</reference>
<dbReference type="Gene3D" id="2.40.160.130">
    <property type="entry name" value="Capsule assembly protein Wzi"/>
    <property type="match status" value="1"/>
</dbReference>
<dbReference type="EMBL" id="CP098400">
    <property type="protein sequence ID" value="URW79622.1"/>
    <property type="molecule type" value="Genomic_DNA"/>
</dbReference>
<gene>
    <name evidence="2" type="ORF">M9189_12245</name>
</gene>
<reference evidence="2" key="1">
    <citation type="submission" date="2022-05" db="EMBL/GenBank/DDBJ databases">
        <authorList>
            <person name="Sun X."/>
        </authorList>
    </citation>
    <scope>NUCLEOTIDE SEQUENCE</scope>
    <source>
        <strain evidence="2">Ai-910</strain>
    </source>
</reference>
<proteinExistence type="predicted"/>
<dbReference type="Proteomes" id="UP001056426">
    <property type="component" value="Chromosome"/>
</dbReference>
<accession>A0A9J6ZQ18</accession>
<keyword evidence="3" id="KW-1185">Reference proteome</keyword>
<feature type="chain" id="PRO_5039941766" description="Capsule assembly protein Wzi" evidence="1">
    <location>
        <begin position="19"/>
        <end position="540"/>
    </location>
</feature>
<evidence type="ECO:0000256" key="1">
    <source>
        <dbReference type="SAM" id="SignalP"/>
    </source>
</evidence>
<evidence type="ECO:0008006" key="4">
    <source>
        <dbReference type="Google" id="ProtNLM"/>
    </source>
</evidence>
<evidence type="ECO:0000313" key="3">
    <source>
        <dbReference type="Proteomes" id="UP001056426"/>
    </source>
</evidence>
<dbReference type="InterPro" id="IPR038636">
    <property type="entry name" value="Wzi_sf"/>
</dbReference>
<dbReference type="RefSeq" id="WP_250723615.1">
    <property type="nucleotide sequence ID" value="NZ_CP098400.1"/>
</dbReference>
<dbReference type="KEGG" id="alkq:M9189_12245"/>
<protein>
    <recommendedName>
        <fullName evidence="4">Capsule assembly protein Wzi</fullName>
    </recommendedName>
</protein>